<sequence length="216" mass="25500">MELDDVRPAEVIFKKRLFASEFSDIFLTVVRGQRYVMKVARPLIRIRSSWYLTNNKVIASRTRPTTIYEPDRELDIHILKSTAYRRLKERGICEQGIIPRFFGTMDKFDPGPCQPYLHAFANDEYPPSAIFLEYIPNLEMLDLNNYTQARMNKFLEGIREIHKALVEHGDPKPRNMLIVKGDRERVVWIDFNRANTYDEHRITDRASFFGRGRRNS</sequence>
<evidence type="ECO:0000259" key="1">
    <source>
        <dbReference type="PROSITE" id="PS50011"/>
    </source>
</evidence>
<dbReference type="EMBL" id="DS028099">
    <property type="protein sequence ID" value="KMP09688.1"/>
    <property type="molecule type" value="Genomic_DNA"/>
</dbReference>
<dbReference type="SUPFAM" id="SSF56112">
    <property type="entry name" value="Protein kinase-like (PK-like)"/>
    <property type="match status" value="1"/>
</dbReference>
<dbReference type="GO" id="GO:0005524">
    <property type="term" value="F:ATP binding"/>
    <property type="evidence" value="ECO:0007669"/>
    <property type="project" value="InterPro"/>
</dbReference>
<dbReference type="OrthoDB" id="4185642at2759"/>
<gene>
    <name evidence="2" type="ORF">CIRG_09858</name>
</gene>
<dbReference type="AlphaFoldDB" id="A0A0J6YRU1"/>
<feature type="domain" description="Protein kinase" evidence="1">
    <location>
        <begin position="11"/>
        <end position="216"/>
    </location>
</feature>
<dbReference type="InterPro" id="IPR011009">
    <property type="entry name" value="Kinase-like_dom_sf"/>
</dbReference>
<accession>A0A0J6YRU1</accession>
<protein>
    <recommendedName>
        <fullName evidence="1">Protein kinase domain-containing protein</fullName>
    </recommendedName>
</protein>
<organism evidence="2 3">
    <name type="scientific">Coccidioides immitis RMSCC 2394</name>
    <dbReference type="NCBI Taxonomy" id="404692"/>
    <lineage>
        <taxon>Eukaryota</taxon>
        <taxon>Fungi</taxon>
        <taxon>Dikarya</taxon>
        <taxon>Ascomycota</taxon>
        <taxon>Pezizomycotina</taxon>
        <taxon>Eurotiomycetes</taxon>
        <taxon>Eurotiomycetidae</taxon>
        <taxon>Onygenales</taxon>
        <taxon>Onygenaceae</taxon>
        <taxon>Coccidioides</taxon>
    </lineage>
</organism>
<evidence type="ECO:0000313" key="2">
    <source>
        <dbReference type="EMBL" id="KMP09688.1"/>
    </source>
</evidence>
<dbReference type="GO" id="GO:0004672">
    <property type="term" value="F:protein kinase activity"/>
    <property type="evidence" value="ECO:0007669"/>
    <property type="project" value="InterPro"/>
</dbReference>
<dbReference type="Proteomes" id="UP000054565">
    <property type="component" value="Unassembled WGS sequence"/>
</dbReference>
<proteinExistence type="predicted"/>
<dbReference type="InterPro" id="IPR000719">
    <property type="entry name" value="Prot_kinase_dom"/>
</dbReference>
<name>A0A0J6YRU1_COCIT</name>
<reference evidence="3" key="1">
    <citation type="journal article" date="2010" name="Genome Res.">
        <title>Population genomic sequencing of Coccidioides fungi reveals recent hybridization and transposon control.</title>
        <authorList>
            <person name="Neafsey D.E."/>
            <person name="Barker B.M."/>
            <person name="Sharpton T.J."/>
            <person name="Stajich J.E."/>
            <person name="Park D.J."/>
            <person name="Whiston E."/>
            <person name="Hung C.-Y."/>
            <person name="McMahan C."/>
            <person name="White J."/>
            <person name="Sykes S."/>
            <person name="Heiman D."/>
            <person name="Young S."/>
            <person name="Zeng Q."/>
            <person name="Abouelleil A."/>
            <person name="Aftuck L."/>
            <person name="Bessette D."/>
            <person name="Brown A."/>
            <person name="FitzGerald M."/>
            <person name="Lui A."/>
            <person name="Macdonald J.P."/>
            <person name="Priest M."/>
            <person name="Orbach M.J."/>
            <person name="Galgiani J.N."/>
            <person name="Kirkland T.N."/>
            <person name="Cole G.T."/>
            <person name="Birren B.W."/>
            <person name="Henn M.R."/>
            <person name="Taylor J.W."/>
            <person name="Rounsley S.D."/>
        </authorList>
    </citation>
    <scope>NUCLEOTIDE SEQUENCE [LARGE SCALE GENOMIC DNA]</scope>
    <source>
        <strain evidence="3">RMSCC 2394</strain>
    </source>
</reference>
<dbReference type="PROSITE" id="PS50011">
    <property type="entry name" value="PROTEIN_KINASE_DOM"/>
    <property type="match status" value="1"/>
</dbReference>
<evidence type="ECO:0000313" key="3">
    <source>
        <dbReference type="Proteomes" id="UP000054565"/>
    </source>
</evidence>
<dbReference type="Gene3D" id="1.10.510.10">
    <property type="entry name" value="Transferase(Phosphotransferase) domain 1"/>
    <property type="match status" value="1"/>
</dbReference>